<organism evidence="2 3">
    <name type="scientific">Mauremys mutica</name>
    <name type="common">yellowpond turtle</name>
    <dbReference type="NCBI Taxonomy" id="74926"/>
    <lineage>
        <taxon>Eukaryota</taxon>
        <taxon>Metazoa</taxon>
        <taxon>Chordata</taxon>
        <taxon>Craniata</taxon>
        <taxon>Vertebrata</taxon>
        <taxon>Euteleostomi</taxon>
        <taxon>Archelosauria</taxon>
        <taxon>Testudinata</taxon>
        <taxon>Testudines</taxon>
        <taxon>Cryptodira</taxon>
        <taxon>Durocryptodira</taxon>
        <taxon>Testudinoidea</taxon>
        <taxon>Geoemydidae</taxon>
        <taxon>Geoemydinae</taxon>
        <taxon>Mauremys</taxon>
    </lineage>
</organism>
<evidence type="ECO:0000313" key="3">
    <source>
        <dbReference type="Proteomes" id="UP000827986"/>
    </source>
</evidence>
<dbReference type="AlphaFoldDB" id="A0A9D3X0H4"/>
<dbReference type="Proteomes" id="UP000827986">
    <property type="component" value="Unassembled WGS sequence"/>
</dbReference>
<keyword evidence="3" id="KW-1185">Reference proteome</keyword>
<protein>
    <submittedName>
        <fullName evidence="2">Uncharacterized protein</fullName>
    </submittedName>
</protein>
<accession>A0A9D3X0H4</accession>
<gene>
    <name evidence="2" type="ORF">KIL84_006194</name>
</gene>
<feature type="compositionally biased region" description="Polar residues" evidence="1">
    <location>
        <begin position="1"/>
        <end position="16"/>
    </location>
</feature>
<name>A0A9D3X0H4_9SAUR</name>
<feature type="region of interest" description="Disordered" evidence="1">
    <location>
        <begin position="226"/>
        <end position="249"/>
    </location>
</feature>
<feature type="region of interest" description="Disordered" evidence="1">
    <location>
        <begin position="129"/>
        <end position="150"/>
    </location>
</feature>
<dbReference type="EMBL" id="JAHDVG010000483">
    <property type="protein sequence ID" value="KAH1170576.1"/>
    <property type="molecule type" value="Genomic_DNA"/>
</dbReference>
<reference evidence="2" key="1">
    <citation type="submission" date="2021-09" db="EMBL/GenBank/DDBJ databases">
        <title>The genome of Mauremys mutica provides insights into the evolution of semi-aquatic lifestyle.</title>
        <authorList>
            <person name="Gong S."/>
            <person name="Gao Y."/>
        </authorList>
    </citation>
    <scope>NUCLEOTIDE SEQUENCE</scope>
    <source>
        <strain evidence="2">MM-2020</strain>
        <tissue evidence="2">Muscle</tissue>
    </source>
</reference>
<feature type="region of interest" description="Disordered" evidence="1">
    <location>
        <begin position="1"/>
        <end position="41"/>
    </location>
</feature>
<proteinExistence type="predicted"/>
<comment type="caution">
    <text evidence="2">The sequence shown here is derived from an EMBL/GenBank/DDBJ whole genome shotgun (WGS) entry which is preliminary data.</text>
</comment>
<evidence type="ECO:0000313" key="2">
    <source>
        <dbReference type="EMBL" id="KAH1170576.1"/>
    </source>
</evidence>
<evidence type="ECO:0000256" key="1">
    <source>
        <dbReference type="SAM" id="MobiDB-lite"/>
    </source>
</evidence>
<sequence length="249" mass="26647">MTMTQTNGYTAHTSPGSELPPHARCGSSKSNTCNNPATSESSSWRVTKAPLCPRDWQLPRPQSRSLCTFLLELATELTPPPTWRPVGFRVNALREGAARTSPIASLTPVASKLQTALARGHSWTGLAHHRGCGSNPHGAAPTDSRCRTRPPPVRPRLRGPDIAACCCHLPLLTELLLLRRGHGLGERLLRGPFTSGSGFAELPPPPGCCAITAPREGKRYPLATATIASGQERRRSLQPEGGSPTEPIP</sequence>
<feature type="compositionally biased region" description="Polar residues" evidence="1">
    <location>
        <begin position="27"/>
        <end position="41"/>
    </location>
</feature>